<dbReference type="GO" id="GO:0004340">
    <property type="term" value="F:glucokinase activity"/>
    <property type="evidence" value="ECO:0007669"/>
    <property type="project" value="UniProtKB-EC"/>
</dbReference>
<dbReference type="Pfam" id="PF00480">
    <property type="entry name" value="ROK"/>
    <property type="match status" value="1"/>
</dbReference>
<keyword evidence="5" id="KW-1185">Reference proteome</keyword>
<organism evidence="4 5">
    <name type="scientific">Aquibacillus albus</name>
    <dbReference type="NCBI Taxonomy" id="1168171"/>
    <lineage>
        <taxon>Bacteria</taxon>
        <taxon>Bacillati</taxon>
        <taxon>Bacillota</taxon>
        <taxon>Bacilli</taxon>
        <taxon>Bacillales</taxon>
        <taxon>Bacillaceae</taxon>
        <taxon>Aquibacillus</taxon>
    </lineage>
</organism>
<dbReference type="Gene3D" id="3.30.420.40">
    <property type="match status" value="2"/>
</dbReference>
<dbReference type="Proteomes" id="UP001296943">
    <property type="component" value="Unassembled WGS sequence"/>
</dbReference>
<dbReference type="EC" id="2.7.1.2" evidence="4"/>
<comment type="similarity">
    <text evidence="2">Belongs to the ROK (NagC/XylR) family.</text>
</comment>
<dbReference type="InterPro" id="IPR036388">
    <property type="entry name" value="WH-like_DNA-bd_sf"/>
</dbReference>
<dbReference type="InterPro" id="IPR049874">
    <property type="entry name" value="ROK_cs"/>
</dbReference>
<dbReference type="PANTHER" id="PTHR18964">
    <property type="entry name" value="ROK (REPRESSOR, ORF, KINASE) FAMILY"/>
    <property type="match status" value="1"/>
</dbReference>
<comment type="function">
    <text evidence="1">Transcriptional repressor of xylose-utilizing enzymes.</text>
</comment>
<proteinExistence type="inferred from homology"/>
<keyword evidence="3" id="KW-0119">Carbohydrate metabolism</keyword>
<dbReference type="EMBL" id="JAFBDR010000020">
    <property type="protein sequence ID" value="MBM7572676.1"/>
    <property type="molecule type" value="Genomic_DNA"/>
</dbReference>
<dbReference type="InterPro" id="IPR000600">
    <property type="entry name" value="ROK"/>
</dbReference>
<protein>
    <submittedName>
        <fullName evidence="4">Glucokinase</fullName>
        <ecNumber evidence="4">2.7.1.2</ecNumber>
    </submittedName>
</protein>
<evidence type="ECO:0000256" key="1">
    <source>
        <dbReference type="ARBA" id="ARBA00002486"/>
    </source>
</evidence>
<accession>A0ABS2N3I1</accession>
<dbReference type="SUPFAM" id="SSF53067">
    <property type="entry name" value="Actin-like ATPase domain"/>
    <property type="match status" value="1"/>
</dbReference>
<dbReference type="Pfam" id="PF13412">
    <property type="entry name" value="HTH_24"/>
    <property type="match status" value="1"/>
</dbReference>
<keyword evidence="3" id="KW-0859">Xylose metabolism</keyword>
<dbReference type="RefSeq" id="WP_204501251.1">
    <property type="nucleotide sequence ID" value="NZ_JAFBDR010000020.1"/>
</dbReference>
<dbReference type="PANTHER" id="PTHR18964:SF149">
    <property type="entry name" value="BIFUNCTIONAL UDP-N-ACETYLGLUCOSAMINE 2-EPIMERASE_N-ACETYLMANNOSAMINE KINASE"/>
    <property type="match status" value="1"/>
</dbReference>
<name>A0ABS2N3I1_9BACI</name>
<reference evidence="4 5" key="1">
    <citation type="submission" date="2021-01" db="EMBL/GenBank/DDBJ databases">
        <title>Genomic Encyclopedia of Type Strains, Phase IV (KMG-IV): sequencing the most valuable type-strain genomes for metagenomic binning, comparative biology and taxonomic classification.</title>
        <authorList>
            <person name="Goeker M."/>
        </authorList>
    </citation>
    <scope>NUCLEOTIDE SEQUENCE [LARGE SCALE GENOMIC DNA]</scope>
    <source>
        <strain evidence="4 5">DSM 23711</strain>
    </source>
</reference>
<dbReference type="Gene3D" id="1.10.10.10">
    <property type="entry name" value="Winged helix-like DNA-binding domain superfamily/Winged helix DNA-binding domain"/>
    <property type="match status" value="1"/>
</dbReference>
<comment type="caution">
    <text evidence="4">The sequence shown here is derived from an EMBL/GenBank/DDBJ whole genome shotgun (WGS) entry which is preliminary data.</text>
</comment>
<evidence type="ECO:0000313" key="4">
    <source>
        <dbReference type="EMBL" id="MBM7572676.1"/>
    </source>
</evidence>
<dbReference type="InterPro" id="IPR036390">
    <property type="entry name" value="WH_DNA-bd_sf"/>
</dbReference>
<evidence type="ECO:0000313" key="5">
    <source>
        <dbReference type="Proteomes" id="UP001296943"/>
    </source>
</evidence>
<gene>
    <name evidence="4" type="ORF">JOC48_003207</name>
</gene>
<evidence type="ECO:0000256" key="3">
    <source>
        <dbReference type="ARBA" id="ARBA00022629"/>
    </source>
</evidence>
<keyword evidence="4" id="KW-0808">Transferase</keyword>
<dbReference type="InterPro" id="IPR043129">
    <property type="entry name" value="ATPase_NBD"/>
</dbReference>
<dbReference type="SUPFAM" id="SSF46785">
    <property type="entry name" value="Winged helix' DNA-binding domain"/>
    <property type="match status" value="1"/>
</dbReference>
<dbReference type="PROSITE" id="PS01125">
    <property type="entry name" value="ROK"/>
    <property type="match status" value="1"/>
</dbReference>
<sequence length="381" mass="42484">MSRIGQNYSRVKQNNKLLILQTLLRNNMMSRQQIANKTKLTPATITNIVGELIEEGLLIEIGDLPDQKPRAGRKSVAVDFNPNTIYVIGLHIRTDRIELAIVNLKGQVIADNTVKFPENTDIQGFLDLVSKLIKEIIDQNPTINIMAIGIGSVGLINYKDGIILNIHHLGWENLDISTFISEKFKLPVYVDNNARAMTLAERMYGNNKKLENFLFVFIGHGIGAGLVINDDVFRGGVTGAGELGHMSLVPNGEPCWCGNKGCLERYASESFILKELKLSSINEFIQLINNKDPNAFHLLETVGKRISIVLTSFINMFHVDKIIVGGNLVQKNNELIQELEKINQYSFLARKEEVQIEVSILGEYIGVVGAASLALYNHVFQ</sequence>
<evidence type="ECO:0000256" key="2">
    <source>
        <dbReference type="ARBA" id="ARBA00006479"/>
    </source>
</evidence>